<dbReference type="Gene3D" id="3.30.70.100">
    <property type="match status" value="1"/>
</dbReference>
<name>A0A5S5DT61_9FLAO</name>
<feature type="domain" description="HMA" evidence="2">
    <location>
        <begin position="27"/>
        <end position="86"/>
    </location>
</feature>
<dbReference type="Proteomes" id="UP000323136">
    <property type="component" value="Unassembled WGS sequence"/>
</dbReference>
<protein>
    <submittedName>
        <fullName evidence="3">Copper chaperone CopZ</fullName>
    </submittedName>
</protein>
<accession>A0A5S5DT61</accession>
<comment type="caution">
    <text evidence="3">The sequence shown here is derived from an EMBL/GenBank/DDBJ whole genome shotgun (WGS) entry which is preliminary data.</text>
</comment>
<feature type="chain" id="PRO_5024387715" evidence="1">
    <location>
        <begin position="22"/>
        <end position="121"/>
    </location>
</feature>
<dbReference type="Pfam" id="PF00403">
    <property type="entry name" value="HMA"/>
    <property type="match status" value="1"/>
</dbReference>
<evidence type="ECO:0000259" key="2">
    <source>
        <dbReference type="Pfam" id="PF00403"/>
    </source>
</evidence>
<proteinExistence type="predicted"/>
<organism evidence="3 4">
    <name type="scientific">Tenacibaculum adriaticum</name>
    <dbReference type="NCBI Taxonomy" id="413713"/>
    <lineage>
        <taxon>Bacteria</taxon>
        <taxon>Pseudomonadati</taxon>
        <taxon>Bacteroidota</taxon>
        <taxon>Flavobacteriia</taxon>
        <taxon>Flavobacteriales</taxon>
        <taxon>Flavobacteriaceae</taxon>
        <taxon>Tenacibaculum</taxon>
    </lineage>
</organism>
<dbReference type="EMBL" id="VNIA01000003">
    <property type="protein sequence ID" value="TYP97849.1"/>
    <property type="molecule type" value="Genomic_DNA"/>
</dbReference>
<feature type="signal peptide" evidence="1">
    <location>
        <begin position="1"/>
        <end position="21"/>
    </location>
</feature>
<dbReference type="AlphaFoldDB" id="A0A5S5DT61"/>
<dbReference type="OrthoDB" id="5513217at2"/>
<dbReference type="RefSeq" id="WP_148870198.1">
    <property type="nucleotide sequence ID" value="NZ_VNIA01000003.1"/>
</dbReference>
<keyword evidence="4" id="KW-1185">Reference proteome</keyword>
<reference evidence="3 4" key="1">
    <citation type="submission" date="2019-07" db="EMBL/GenBank/DDBJ databases">
        <title>Genomic Encyclopedia of Type Strains, Phase IV (KMG-IV): sequencing the most valuable type-strain genomes for metagenomic binning, comparative biology and taxonomic classification.</title>
        <authorList>
            <person name="Goeker M."/>
        </authorList>
    </citation>
    <scope>NUCLEOTIDE SEQUENCE [LARGE SCALE GENOMIC DNA]</scope>
    <source>
        <strain evidence="3 4">DSM 18961</strain>
    </source>
</reference>
<sequence length="121" mass="14038">MKKIFTIVAVFLMVFSIKAQKKNAKVTLEVDGVCMMCKKRIEKAALNTKGVKFANWDVESHWLTVIMDERKTSKTMVCENLAKAGHDTKEIKATKEDYDNLHPCCRYRDEEIIEDHNKKDK</sequence>
<keyword evidence="1" id="KW-0732">Signal</keyword>
<dbReference type="InterPro" id="IPR036163">
    <property type="entry name" value="HMA_dom_sf"/>
</dbReference>
<dbReference type="InterPro" id="IPR006121">
    <property type="entry name" value="HMA_dom"/>
</dbReference>
<dbReference type="GO" id="GO:0046872">
    <property type="term" value="F:metal ion binding"/>
    <property type="evidence" value="ECO:0007669"/>
    <property type="project" value="InterPro"/>
</dbReference>
<evidence type="ECO:0000313" key="3">
    <source>
        <dbReference type="EMBL" id="TYP97849.1"/>
    </source>
</evidence>
<gene>
    <name evidence="3" type="ORF">C7447_10314</name>
</gene>
<evidence type="ECO:0000313" key="4">
    <source>
        <dbReference type="Proteomes" id="UP000323136"/>
    </source>
</evidence>
<evidence type="ECO:0000256" key="1">
    <source>
        <dbReference type="SAM" id="SignalP"/>
    </source>
</evidence>
<dbReference type="SUPFAM" id="SSF55008">
    <property type="entry name" value="HMA, heavy metal-associated domain"/>
    <property type="match status" value="1"/>
</dbReference>